<evidence type="ECO:0000313" key="2">
    <source>
        <dbReference type="Proteomes" id="UP000001514"/>
    </source>
</evidence>
<accession>D8RZF3</accession>
<reference evidence="1 2" key="1">
    <citation type="journal article" date="2011" name="Science">
        <title>The Selaginella genome identifies genetic changes associated with the evolution of vascular plants.</title>
        <authorList>
            <person name="Banks J.A."/>
            <person name="Nishiyama T."/>
            <person name="Hasebe M."/>
            <person name="Bowman J.L."/>
            <person name="Gribskov M."/>
            <person name="dePamphilis C."/>
            <person name="Albert V.A."/>
            <person name="Aono N."/>
            <person name="Aoyama T."/>
            <person name="Ambrose B.A."/>
            <person name="Ashton N.W."/>
            <person name="Axtell M.J."/>
            <person name="Barker E."/>
            <person name="Barker M.S."/>
            <person name="Bennetzen J.L."/>
            <person name="Bonawitz N.D."/>
            <person name="Chapple C."/>
            <person name="Cheng C."/>
            <person name="Correa L.G."/>
            <person name="Dacre M."/>
            <person name="DeBarry J."/>
            <person name="Dreyer I."/>
            <person name="Elias M."/>
            <person name="Engstrom E.M."/>
            <person name="Estelle M."/>
            <person name="Feng L."/>
            <person name="Finet C."/>
            <person name="Floyd S.K."/>
            <person name="Frommer W.B."/>
            <person name="Fujita T."/>
            <person name="Gramzow L."/>
            <person name="Gutensohn M."/>
            <person name="Harholt J."/>
            <person name="Hattori M."/>
            <person name="Heyl A."/>
            <person name="Hirai T."/>
            <person name="Hiwatashi Y."/>
            <person name="Ishikawa M."/>
            <person name="Iwata M."/>
            <person name="Karol K.G."/>
            <person name="Koehler B."/>
            <person name="Kolukisaoglu U."/>
            <person name="Kubo M."/>
            <person name="Kurata T."/>
            <person name="Lalonde S."/>
            <person name="Li K."/>
            <person name="Li Y."/>
            <person name="Litt A."/>
            <person name="Lyons E."/>
            <person name="Manning G."/>
            <person name="Maruyama T."/>
            <person name="Michael T.P."/>
            <person name="Mikami K."/>
            <person name="Miyazaki S."/>
            <person name="Morinaga S."/>
            <person name="Murata T."/>
            <person name="Mueller-Roeber B."/>
            <person name="Nelson D.R."/>
            <person name="Obara M."/>
            <person name="Oguri Y."/>
            <person name="Olmstead R.G."/>
            <person name="Onodera N."/>
            <person name="Petersen B.L."/>
            <person name="Pils B."/>
            <person name="Prigge M."/>
            <person name="Rensing S.A."/>
            <person name="Riano-Pachon D.M."/>
            <person name="Roberts A.W."/>
            <person name="Sato Y."/>
            <person name="Scheller H.V."/>
            <person name="Schulz B."/>
            <person name="Schulz C."/>
            <person name="Shakirov E.V."/>
            <person name="Shibagaki N."/>
            <person name="Shinohara N."/>
            <person name="Shippen D.E."/>
            <person name="Soerensen I."/>
            <person name="Sotooka R."/>
            <person name="Sugimoto N."/>
            <person name="Sugita M."/>
            <person name="Sumikawa N."/>
            <person name="Tanurdzic M."/>
            <person name="Theissen G."/>
            <person name="Ulvskov P."/>
            <person name="Wakazuki S."/>
            <person name="Weng J.K."/>
            <person name="Willats W.W."/>
            <person name="Wipf D."/>
            <person name="Wolf P.G."/>
            <person name="Yang L."/>
            <person name="Zimmer A.D."/>
            <person name="Zhu Q."/>
            <person name="Mitros T."/>
            <person name="Hellsten U."/>
            <person name="Loque D."/>
            <person name="Otillar R."/>
            <person name="Salamov A."/>
            <person name="Schmutz J."/>
            <person name="Shapiro H."/>
            <person name="Lindquist E."/>
            <person name="Lucas S."/>
            <person name="Rokhsar D."/>
            <person name="Grigoriev I.V."/>
        </authorList>
    </citation>
    <scope>NUCLEOTIDE SEQUENCE [LARGE SCALE GENOMIC DNA]</scope>
</reference>
<dbReference type="Proteomes" id="UP000001514">
    <property type="component" value="Unassembled WGS sequence"/>
</dbReference>
<gene>
    <name evidence="1" type="ORF">SELMODRAFT_416484</name>
</gene>
<sequence length="118" mass="13504">MNIVIRKPKEEKLFESSEDAICYMQDQLKEKAENTVSLLSLPSFSTRSTYYAATDVEIFKPMFTSLHYPVDIKQKNVNAIKLHVEDHTAVLVVGRAQYLALQYESDQAGLEQDVDYIV</sequence>
<protein>
    <submittedName>
        <fullName evidence="1">Uncharacterized protein</fullName>
    </submittedName>
</protein>
<dbReference type="KEGG" id="smo:SELMODRAFT_416484"/>
<dbReference type="HOGENOM" id="CLU_2077169_0_0_1"/>
<evidence type="ECO:0000313" key="1">
    <source>
        <dbReference type="EMBL" id="EFJ22733.1"/>
    </source>
</evidence>
<dbReference type="EMBL" id="GL377595">
    <property type="protein sequence ID" value="EFJ22733.1"/>
    <property type="molecule type" value="Genomic_DNA"/>
</dbReference>
<organism evidence="2">
    <name type="scientific">Selaginella moellendorffii</name>
    <name type="common">Spikemoss</name>
    <dbReference type="NCBI Taxonomy" id="88036"/>
    <lineage>
        <taxon>Eukaryota</taxon>
        <taxon>Viridiplantae</taxon>
        <taxon>Streptophyta</taxon>
        <taxon>Embryophyta</taxon>
        <taxon>Tracheophyta</taxon>
        <taxon>Lycopodiopsida</taxon>
        <taxon>Selaginellales</taxon>
        <taxon>Selaginellaceae</taxon>
        <taxon>Selaginella</taxon>
    </lineage>
</organism>
<keyword evidence="2" id="KW-1185">Reference proteome</keyword>
<dbReference type="Gramene" id="EFJ22733">
    <property type="protein sequence ID" value="EFJ22733"/>
    <property type="gene ID" value="SELMODRAFT_416484"/>
</dbReference>
<name>D8RZF3_SELML</name>
<dbReference type="AlphaFoldDB" id="D8RZF3"/>
<proteinExistence type="predicted"/>
<dbReference type="InParanoid" id="D8RZF3"/>